<evidence type="ECO:0000256" key="3">
    <source>
        <dbReference type="RuleBase" id="RU003694"/>
    </source>
</evidence>
<dbReference type="GO" id="GO:0004315">
    <property type="term" value="F:3-oxoacyl-[acyl-carrier-protein] synthase activity"/>
    <property type="evidence" value="ECO:0007669"/>
    <property type="project" value="InterPro"/>
</dbReference>
<dbReference type="PANTHER" id="PTHR11712">
    <property type="entry name" value="POLYKETIDE SYNTHASE-RELATED"/>
    <property type="match status" value="1"/>
</dbReference>
<dbReference type="GO" id="GO:0005829">
    <property type="term" value="C:cytosol"/>
    <property type="evidence" value="ECO:0007669"/>
    <property type="project" value="TreeGrafter"/>
</dbReference>
<dbReference type="InterPro" id="IPR018201">
    <property type="entry name" value="Ketoacyl_synth_AS"/>
</dbReference>
<dbReference type="CDD" id="cd00834">
    <property type="entry name" value="KAS_I_II"/>
    <property type="match status" value="1"/>
</dbReference>
<dbReference type="Pfam" id="PF02801">
    <property type="entry name" value="Ketoacyl-synt_C"/>
    <property type="match status" value="1"/>
</dbReference>
<proteinExistence type="inferred from homology"/>
<dbReference type="SUPFAM" id="SSF53901">
    <property type="entry name" value="Thiolase-like"/>
    <property type="match status" value="2"/>
</dbReference>
<organism evidence="5 6">
    <name type="scientific">Micromonospora nigra</name>
    <dbReference type="NCBI Taxonomy" id="145857"/>
    <lineage>
        <taxon>Bacteria</taxon>
        <taxon>Bacillati</taxon>
        <taxon>Actinomycetota</taxon>
        <taxon>Actinomycetes</taxon>
        <taxon>Micromonosporales</taxon>
        <taxon>Micromonosporaceae</taxon>
        <taxon>Micromonospora</taxon>
    </lineage>
</organism>
<feature type="domain" description="Ketosynthase family 3 (KS3)" evidence="4">
    <location>
        <begin position="2"/>
        <end position="403"/>
    </location>
</feature>
<name>A0A1C6RCZ8_9ACTN</name>
<dbReference type="PROSITE" id="PS00606">
    <property type="entry name" value="KS3_1"/>
    <property type="match status" value="1"/>
</dbReference>
<reference evidence="5 6" key="1">
    <citation type="submission" date="2016-06" db="EMBL/GenBank/DDBJ databases">
        <authorList>
            <person name="Kjaerup R.B."/>
            <person name="Dalgaard T.S."/>
            <person name="Juul-Madsen H.R."/>
        </authorList>
    </citation>
    <scope>NUCLEOTIDE SEQUENCE [LARGE SCALE GENOMIC DNA]</scope>
    <source>
        <strain evidence="5 6">DSM 43818</strain>
    </source>
</reference>
<dbReference type="InterPro" id="IPR020841">
    <property type="entry name" value="PKS_Beta-ketoAc_synthase_dom"/>
</dbReference>
<dbReference type="SMART" id="SM00825">
    <property type="entry name" value="PKS_KS"/>
    <property type="match status" value="1"/>
</dbReference>
<dbReference type="PANTHER" id="PTHR11712:SF336">
    <property type="entry name" value="3-OXOACYL-[ACYL-CARRIER-PROTEIN] SYNTHASE, MITOCHONDRIAL"/>
    <property type="match status" value="1"/>
</dbReference>
<dbReference type="EMBL" id="FMHT01000003">
    <property type="protein sequence ID" value="SCL15026.1"/>
    <property type="molecule type" value="Genomic_DNA"/>
</dbReference>
<dbReference type="Proteomes" id="UP000199699">
    <property type="component" value="Unassembled WGS sequence"/>
</dbReference>
<keyword evidence="6" id="KW-1185">Reference proteome</keyword>
<dbReference type="Pfam" id="PF00109">
    <property type="entry name" value="ketoacyl-synt"/>
    <property type="match status" value="1"/>
</dbReference>
<dbReference type="NCBIfam" id="NF005589">
    <property type="entry name" value="PRK07314.1"/>
    <property type="match status" value="1"/>
</dbReference>
<evidence type="ECO:0000259" key="4">
    <source>
        <dbReference type="PROSITE" id="PS52004"/>
    </source>
</evidence>
<dbReference type="STRING" id="145857.GA0070616_0608"/>
<evidence type="ECO:0000256" key="2">
    <source>
        <dbReference type="ARBA" id="ARBA00022679"/>
    </source>
</evidence>
<evidence type="ECO:0000256" key="1">
    <source>
        <dbReference type="ARBA" id="ARBA00008467"/>
    </source>
</evidence>
<dbReference type="InterPro" id="IPR014031">
    <property type="entry name" value="Ketoacyl_synth_C"/>
</dbReference>
<dbReference type="GO" id="GO:0006633">
    <property type="term" value="P:fatty acid biosynthetic process"/>
    <property type="evidence" value="ECO:0007669"/>
    <property type="project" value="InterPro"/>
</dbReference>
<accession>A0A1C6RCZ8</accession>
<evidence type="ECO:0000313" key="6">
    <source>
        <dbReference type="Proteomes" id="UP000199699"/>
    </source>
</evidence>
<gene>
    <name evidence="5" type="ORF">GA0070616_0608</name>
</gene>
<dbReference type="InterPro" id="IPR000794">
    <property type="entry name" value="Beta-ketoacyl_synthase"/>
</dbReference>
<dbReference type="InterPro" id="IPR016039">
    <property type="entry name" value="Thiolase-like"/>
</dbReference>
<dbReference type="PROSITE" id="PS52004">
    <property type="entry name" value="KS3_2"/>
    <property type="match status" value="1"/>
</dbReference>
<keyword evidence="2 3" id="KW-0808">Transferase</keyword>
<dbReference type="RefSeq" id="WP_217628176.1">
    <property type="nucleotide sequence ID" value="NZ_FMHT01000003.1"/>
</dbReference>
<protein>
    <submittedName>
        <fullName evidence="5">3-oxoacyl-[acyl-carrier-protein] synthase II</fullName>
    </submittedName>
</protein>
<evidence type="ECO:0000313" key="5">
    <source>
        <dbReference type="EMBL" id="SCL15026.1"/>
    </source>
</evidence>
<sequence length="404" mass="40201">MRRRVVITGMGAVTPLASDLPGTWQALCEGRSGIREIDGAHNAVRIAGQAVDFDPNTALGTRTARQFDRYTQLALVAAREARAVAGLPGRSGDERWATVIGTGLGGIGSHERAVLALAAGRRSGSAYTAVAMVPSAAAAAVAIESGAQGPALAPGTACASGTDAIGLGADLIRLGRADVVLAGGADAPVGPVALSAFNAVGAAATGDGDPASACRPFAVDRTGLVVAEGAAVVVLESAEHAAGRGATALAEVLGYGSSNDAHHLSAPAADGVAATRALRAALRDAQVSPEQVGYVNAHGTGTVLNDRVEARVLAGVLGARTPVSSTKSMTGHLMGACGALEAAVCVQVLRTGIVPATRNCHELDPECAGIDVVRGDNRAMDVSVAVSPSFGFGGYNAVLTLGRA</sequence>
<dbReference type="AlphaFoldDB" id="A0A1C6RCZ8"/>
<comment type="similarity">
    <text evidence="1 3">Belongs to the thiolase-like superfamily. Beta-ketoacyl-ACP synthases family.</text>
</comment>
<dbReference type="Gene3D" id="3.40.47.10">
    <property type="match status" value="1"/>
</dbReference>
<dbReference type="InterPro" id="IPR014030">
    <property type="entry name" value="Ketoacyl_synth_N"/>
</dbReference>